<dbReference type="InterPro" id="IPR013087">
    <property type="entry name" value="Znf_C2H2_type"/>
</dbReference>
<evidence type="ECO:0000256" key="9">
    <source>
        <dbReference type="PROSITE-ProRule" id="PRU00042"/>
    </source>
</evidence>
<feature type="region of interest" description="Disordered" evidence="10">
    <location>
        <begin position="705"/>
        <end position="758"/>
    </location>
</feature>
<feature type="compositionally biased region" description="Polar residues" evidence="10">
    <location>
        <begin position="411"/>
        <end position="424"/>
    </location>
</feature>
<evidence type="ECO:0000256" key="2">
    <source>
        <dbReference type="ARBA" id="ARBA00022491"/>
    </source>
</evidence>
<evidence type="ECO:0000256" key="5">
    <source>
        <dbReference type="ARBA" id="ARBA00022771"/>
    </source>
</evidence>
<evidence type="ECO:0000256" key="10">
    <source>
        <dbReference type="SAM" id="MobiDB-lite"/>
    </source>
</evidence>
<organism evidence="12 13">
    <name type="scientific">Antrodiella citrinella</name>
    <dbReference type="NCBI Taxonomy" id="2447956"/>
    <lineage>
        <taxon>Eukaryota</taxon>
        <taxon>Fungi</taxon>
        <taxon>Dikarya</taxon>
        <taxon>Basidiomycota</taxon>
        <taxon>Agaricomycotina</taxon>
        <taxon>Agaricomycetes</taxon>
        <taxon>Polyporales</taxon>
        <taxon>Steccherinaceae</taxon>
        <taxon>Antrodiella</taxon>
    </lineage>
</organism>
<dbReference type="OrthoDB" id="6155966at2759"/>
<feature type="compositionally biased region" description="Low complexity" evidence="10">
    <location>
        <begin position="1"/>
        <end position="10"/>
    </location>
</feature>
<dbReference type="GO" id="GO:0005634">
    <property type="term" value="C:nucleus"/>
    <property type="evidence" value="ECO:0007669"/>
    <property type="project" value="UniProtKB-SubCell"/>
</dbReference>
<evidence type="ECO:0000256" key="6">
    <source>
        <dbReference type="ARBA" id="ARBA00022833"/>
    </source>
</evidence>
<feature type="compositionally biased region" description="Low complexity" evidence="10">
    <location>
        <begin position="711"/>
        <end position="727"/>
    </location>
</feature>
<dbReference type="PROSITE" id="PS50157">
    <property type="entry name" value="ZINC_FINGER_C2H2_2"/>
    <property type="match status" value="3"/>
</dbReference>
<feature type="region of interest" description="Disordered" evidence="10">
    <location>
        <begin position="817"/>
        <end position="846"/>
    </location>
</feature>
<protein>
    <recommendedName>
        <fullName evidence="11">C2H2-type domain-containing protein</fullName>
    </recommendedName>
</protein>
<dbReference type="InterPro" id="IPR036236">
    <property type="entry name" value="Znf_C2H2_sf"/>
</dbReference>
<feature type="compositionally biased region" description="Low complexity" evidence="10">
    <location>
        <begin position="558"/>
        <end position="569"/>
    </location>
</feature>
<comment type="subcellular location">
    <subcellularLocation>
        <location evidence="1">Nucleus</location>
    </subcellularLocation>
</comment>
<evidence type="ECO:0000256" key="7">
    <source>
        <dbReference type="ARBA" id="ARBA00023242"/>
    </source>
</evidence>
<evidence type="ECO:0000256" key="8">
    <source>
        <dbReference type="ARBA" id="ARBA00038089"/>
    </source>
</evidence>
<reference evidence="12 13" key="1">
    <citation type="submission" date="2019-02" db="EMBL/GenBank/DDBJ databases">
        <title>Genome sequencing of the rare red list fungi Antrodiella citrinella (Flaviporus citrinellus).</title>
        <authorList>
            <person name="Buettner E."/>
            <person name="Kellner H."/>
        </authorList>
    </citation>
    <scope>NUCLEOTIDE SEQUENCE [LARGE SCALE GENOMIC DNA]</scope>
    <source>
        <strain evidence="12 13">DSM 108506</strain>
    </source>
</reference>
<keyword evidence="6" id="KW-0862">Zinc</keyword>
<keyword evidence="4" id="KW-0677">Repeat</keyword>
<feature type="compositionally biased region" description="Polar residues" evidence="10">
    <location>
        <begin position="67"/>
        <end position="77"/>
    </location>
</feature>
<dbReference type="PANTHER" id="PTHR47257:SF1">
    <property type="entry name" value="PH-RESPONSE TRANSCRIPTION FACTOR PACC_RIM101"/>
    <property type="match status" value="1"/>
</dbReference>
<dbReference type="AlphaFoldDB" id="A0A4S4N371"/>
<feature type="domain" description="C2H2-type" evidence="11">
    <location>
        <begin position="128"/>
        <end position="157"/>
    </location>
</feature>
<comment type="similarity">
    <text evidence="8">Belongs to the pacC/RIM101 family.</text>
</comment>
<dbReference type="SMART" id="SM00355">
    <property type="entry name" value="ZnF_C2H2"/>
    <property type="match status" value="3"/>
</dbReference>
<feature type="region of interest" description="Disordered" evidence="10">
    <location>
        <begin position="486"/>
        <end position="508"/>
    </location>
</feature>
<feature type="domain" description="C2H2-type" evidence="11">
    <location>
        <begin position="92"/>
        <end position="122"/>
    </location>
</feature>
<feature type="domain" description="C2H2-type" evidence="11">
    <location>
        <begin position="158"/>
        <end position="185"/>
    </location>
</feature>
<evidence type="ECO:0000313" key="12">
    <source>
        <dbReference type="EMBL" id="THH33446.1"/>
    </source>
</evidence>
<dbReference type="PANTHER" id="PTHR47257">
    <property type="entry name" value="PH-RESPONSE TRANSCRIPTION FACTOR PACC/RIM101"/>
    <property type="match status" value="1"/>
</dbReference>
<comment type="caution">
    <text evidence="12">The sequence shown here is derived from an EMBL/GenBank/DDBJ whole genome shotgun (WGS) entry which is preliminary data.</text>
</comment>
<dbReference type="Proteomes" id="UP000308730">
    <property type="component" value="Unassembled WGS sequence"/>
</dbReference>
<feature type="region of interest" description="Disordered" evidence="10">
    <location>
        <begin position="401"/>
        <end position="443"/>
    </location>
</feature>
<dbReference type="SUPFAM" id="SSF57667">
    <property type="entry name" value="beta-beta-alpha zinc fingers"/>
    <property type="match status" value="1"/>
</dbReference>
<evidence type="ECO:0000259" key="11">
    <source>
        <dbReference type="PROSITE" id="PS50157"/>
    </source>
</evidence>
<keyword evidence="3" id="KW-0479">Metal-binding</keyword>
<keyword evidence="13" id="KW-1185">Reference proteome</keyword>
<name>A0A4S4N371_9APHY</name>
<keyword evidence="7" id="KW-0539">Nucleus</keyword>
<feature type="compositionally biased region" description="Low complexity" evidence="10">
    <location>
        <begin position="426"/>
        <end position="443"/>
    </location>
</feature>
<dbReference type="PROSITE" id="PS00028">
    <property type="entry name" value="ZINC_FINGER_C2H2_1"/>
    <property type="match status" value="3"/>
</dbReference>
<evidence type="ECO:0000313" key="13">
    <source>
        <dbReference type="Proteomes" id="UP000308730"/>
    </source>
</evidence>
<proteinExistence type="inferred from homology"/>
<gene>
    <name evidence="12" type="ORF">EUX98_g764</name>
</gene>
<feature type="region of interest" description="Disordered" evidence="10">
    <location>
        <begin position="180"/>
        <end position="255"/>
    </location>
</feature>
<feature type="region of interest" description="Disordered" evidence="10">
    <location>
        <begin position="528"/>
        <end position="573"/>
    </location>
</feature>
<dbReference type="EMBL" id="SGPM01000006">
    <property type="protein sequence ID" value="THH33446.1"/>
    <property type="molecule type" value="Genomic_DNA"/>
</dbReference>
<sequence length="846" mass="90398">MSPDASSSSDHSPHTRHLIPLATLENTLYRQLYPFDFPMSSVGSPHHDPPQSVSPPQSPSTPALEPQPSQAKPVSSETSDDPVSSAGADLSHPCQWADCDKALPDPESLYNHLCNDHIGRKSTGNLCLTCNWKDCGTTCAKRDHITSHLRVHTPLKPHVCEICKKPFKRPQDLKKHEKIHTEEHHAQHKHSKAITVADPAYSSRVRGDPSGSRSLSTQPKLKSGFEPSGHAPTARAKSGSLSLSENSSDFGILPTPSPDIAHSPIHFAVADPTHSSHDLYAVQSHQQLPSWEVLRPDGSSGSTSASTGAKRGFDYGVGDFFTDVKKRRVNPAYDTHMAERLNTLAHSQSLISSTGRRITVGPPHNSASFNPRSVSFDIRSPEELHAVNEFLITLGRDVSAAPSPNHGSVDPNATSGGSSRQGAPSGQGSIHSQHQQQQQDDFSHVQSYFDAASLSQLGLAGMPGVPSAAGSGAGYHGDTGYNSASSMMSGQHMSSNPYPSRSSHQSVQPVQYGNVNVYPEMGGSTYNSTSGEYASGHSRRISLSPGGSDDPYHGPRISATSSSSSYTPSFHQPTPSHLLAPALHDNMGGIHGVDEFDYLRQRTVPPAVQLAPVDLSGRSVRTMVRLKNAGRPEPMEPKLGSGGVHRGPPAKLTSEVVYPGSCDPSRSSRSSTASSSSQPSSSAHSSSSLYPLLTSGDIQFKLPPLQHRYRSPSPASTSSPLSRASTISPPPAQDQDEDGDRSMPDASTTPSPPPVLPSFRTVASHVPARGYPDTTSLAGAVGRIALSASSSKLTQERAEHAALIRDLLVSINMEYRKRHGTPPSVPSRSQTRERERSVQDVEMVTV</sequence>
<feature type="compositionally biased region" description="Basic and acidic residues" evidence="10">
    <location>
        <begin position="830"/>
        <end position="839"/>
    </location>
</feature>
<keyword evidence="2" id="KW-0678">Repressor</keyword>
<feature type="compositionally biased region" description="Polar residues" evidence="10">
    <location>
        <begin position="211"/>
        <end position="220"/>
    </location>
</feature>
<dbReference type="Pfam" id="PF00096">
    <property type="entry name" value="zf-C2H2"/>
    <property type="match status" value="1"/>
</dbReference>
<feature type="region of interest" description="Disordered" evidence="10">
    <location>
        <begin position="39"/>
        <end position="89"/>
    </location>
</feature>
<dbReference type="FunFam" id="3.30.160.60:FF:000145">
    <property type="entry name" value="Zinc finger protein 574"/>
    <property type="match status" value="1"/>
</dbReference>
<feature type="region of interest" description="Disordered" evidence="10">
    <location>
        <begin position="626"/>
        <end position="690"/>
    </location>
</feature>
<dbReference type="Gene3D" id="3.30.160.60">
    <property type="entry name" value="Classic Zinc Finger"/>
    <property type="match status" value="2"/>
</dbReference>
<feature type="region of interest" description="Disordered" evidence="10">
    <location>
        <begin position="1"/>
        <end position="20"/>
    </location>
</feature>
<accession>A0A4S4N371</accession>
<dbReference type="GO" id="GO:0045944">
    <property type="term" value="P:positive regulation of transcription by RNA polymerase II"/>
    <property type="evidence" value="ECO:0007669"/>
    <property type="project" value="TreeGrafter"/>
</dbReference>
<evidence type="ECO:0000256" key="3">
    <source>
        <dbReference type="ARBA" id="ARBA00022723"/>
    </source>
</evidence>
<feature type="compositionally biased region" description="Low complexity" evidence="10">
    <location>
        <begin position="238"/>
        <end position="248"/>
    </location>
</feature>
<dbReference type="InterPro" id="IPR050806">
    <property type="entry name" value="pacC/RIM101"/>
</dbReference>
<feature type="compositionally biased region" description="Low complexity" evidence="10">
    <location>
        <begin position="664"/>
        <end position="688"/>
    </location>
</feature>
<keyword evidence="5 9" id="KW-0863">Zinc-finger</keyword>
<evidence type="ECO:0000256" key="1">
    <source>
        <dbReference type="ARBA" id="ARBA00004123"/>
    </source>
</evidence>
<evidence type="ECO:0000256" key="4">
    <source>
        <dbReference type="ARBA" id="ARBA00022737"/>
    </source>
</evidence>
<dbReference type="GO" id="GO:0008270">
    <property type="term" value="F:zinc ion binding"/>
    <property type="evidence" value="ECO:0007669"/>
    <property type="project" value="UniProtKB-KW"/>
</dbReference>